<proteinExistence type="predicted"/>
<evidence type="ECO:0000259" key="2">
    <source>
        <dbReference type="Pfam" id="PF14033"/>
    </source>
</evidence>
<name>F4NXF8_BATDJ</name>
<dbReference type="GeneID" id="18242497"/>
<dbReference type="OrthoDB" id="415532at2759"/>
<feature type="compositionally biased region" description="Acidic residues" evidence="1">
    <location>
        <begin position="566"/>
        <end position="596"/>
    </location>
</feature>
<dbReference type="InterPro" id="IPR025340">
    <property type="entry name" value="DUF4246"/>
</dbReference>
<dbReference type="InterPro" id="IPR049192">
    <property type="entry name" value="DUF4246_C"/>
</dbReference>
<feature type="region of interest" description="Disordered" evidence="1">
    <location>
        <begin position="563"/>
        <end position="596"/>
    </location>
</feature>
<gene>
    <name evidence="3" type="ORF">BATDEDRAFT_86589</name>
</gene>
<dbReference type="HOGENOM" id="CLU_012066_2_0_1"/>
<dbReference type="PANTHER" id="PTHR33119">
    <property type="entry name" value="IFI3P"/>
    <property type="match status" value="1"/>
</dbReference>
<dbReference type="STRING" id="684364.F4NXF8"/>
<dbReference type="PANTHER" id="PTHR33119:SF1">
    <property type="entry name" value="FE2OG DIOXYGENASE DOMAIN-CONTAINING PROTEIN"/>
    <property type="match status" value="1"/>
</dbReference>
<accession>F4NXF8</accession>
<protein>
    <recommendedName>
        <fullName evidence="2">DUF4246 domain-containing protein</fullName>
    </recommendedName>
</protein>
<dbReference type="EMBL" id="GL882880">
    <property type="protein sequence ID" value="EGF82344.1"/>
    <property type="molecule type" value="Genomic_DNA"/>
</dbReference>
<feature type="compositionally biased region" description="Low complexity" evidence="1">
    <location>
        <begin position="317"/>
        <end position="328"/>
    </location>
</feature>
<feature type="domain" description="DUF4246" evidence="2">
    <location>
        <begin position="110"/>
        <end position="503"/>
    </location>
</feature>
<evidence type="ECO:0000313" key="3">
    <source>
        <dbReference type="EMBL" id="EGF82344.1"/>
    </source>
</evidence>
<feature type="region of interest" description="Disordered" evidence="1">
    <location>
        <begin position="302"/>
        <end position="337"/>
    </location>
</feature>
<dbReference type="Proteomes" id="UP000007241">
    <property type="component" value="Unassembled WGS sequence"/>
</dbReference>
<organism evidence="3 4">
    <name type="scientific">Batrachochytrium dendrobatidis (strain JAM81 / FGSC 10211)</name>
    <name type="common">Frog chytrid fungus</name>
    <dbReference type="NCBI Taxonomy" id="684364"/>
    <lineage>
        <taxon>Eukaryota</taxon>
        <taxon>Fungi</taxon>
        <taxon>Fungi incertae sedis</taxon>
        <taxon>Chytridiomycota</taxon>
        <taxon>Chytridiomycota incertae sedis</taxon>
        <taxon>Chytridiomycetes</taxon>
        <taxon>Rhizophydiales</taxon>
        <taxon>Rhizophydiales incertae sedis</taxon>
        <taxon>Batrachochytrium</taxon>
    </lineage>
</organism>
<evidence type="ECO:0000313" key="4">
    <source>
        <dbReference type="Proteomes" id="UP000007241"/>
    </source>
</evidence>
<dbReference type="Pfam" id="PF14033">
    <property type="entry name" value="DUF4246"/>
    <property type="match status" value="1"/>
</dbReference>
<dbReference type="OMA" id="CINELRY"/>
<keyword evidence="4" id="KW-1185">Reference proteome</keyword>
<dbReference type="AlphaFoldDB" id="F4NXF8"/>
<dbReference type="InParanoid" id="F4NXF8"/>
<dbReference type="RefSeq" id="XP_006676887.1">
    <property type="nucleotide sequence ID" value="XM_006676824.1"/>
</dbReference>
<sequence>MGNPDFACLQSIFKNNNTLGCFKGLVAASATELVTLHVLAYILNEPSWWISIGTPEIVQRWLSEMSNVAATMDQPSLDMDMVISLARHLADTSVCTLDDGSIIVPGPVVGTLSSSNAIPMLLQARLVAHTRILEDIPEEHKDWLMTCRSTTTMGTSDTAVSSDKNELSLVHPSLFCLYYNHTMIKLDSRKNLQRMQPPWSQFVGSGNQIARVPNRGITGPWLTRSLRFQWLPSEVVVSPSGVPTITSYINNLHPSHHSELYQDITDIFQQFIPLFEKQVSLLMSLPSISRLLTVNQSADSLNDLSSSDSEESDDVSHGSTTDTSSDSTNAPHTNIPKANVSFKGRRLQIIIKLSQIHVSPNHPEYIGEQWCFDGNANEAIVATGIYAYAVSDMVTPPTIEFRSPVTPRPESRSNNAAGHILDRHGLAAGSFTNQDLGSIVLKQGQCVTYPNILQHRLNPIRLLDPFKDQCAHCKFLTFYLVDPSKTIVSTAAVPPQQIGWVTDAMSCSECIPQLPNEVLRLIAQYLPGVVTASVARSRQTLAMHEQIHIIGAAINSRLERRTIAAETDDDSSEDLDDDSSEDSDDDSNEDSDDQSE</sequence>
<evidence type="ECO:0000256" key="1">
    <source>
        <dbReference type="SAM" id="MobiDB-lite"/>
    </source>
</evidence>
<reference evidence="3 4" key="1">
    <citation type="submission" date="2009-12" db="EMBL/GenBank/DDBJ databases">
        <title>The draft genome of Batrachochytrium dendrobatidis.</title>
        <authorList>
            <consortium name="US DOE Joint Genome Institute (JGI-PGF)"/>
            <person name="Kuo A."/>
            <person name="Salamov A."/>
            <person name="Schmutz J."/>
            <person name="Lucas S."/>
            <person name="Pitluck S."/>
            <person name="Rosenblum E."/>
            <person name="Stajich J."/>
            <person name="Eisen M."/>
            <person name="Grigoriev I.V."/>
        </authorList>
    </citation>
    <scope>NUCLEOTIDE SEQUENCE [LARGE SCALE GENOMIC DNA]</scope>
    <source>
        <strain evidence="4">JAM81 / FGSC 10211</strain>
    </source>
</reference>